<accession>A0AAN7Q7M5</accession>
<keyword evidence="2" id="KW-1185">Reference proteome</keyword>
<proteinExistence type="predicted"/>
<dbReference type="EMBL" id="JAUNZN010000001">
    <property type="protein sequence ID" value="KAK4832386.1"/>
    <property type="molecule type" value="Genomic_DNA"/>
</dbReference>
<reference evidence="1 2" key="1">
    <citation type="journal article" date="2023" name="J. Hered.">
        <title>Chromosome-level genome of the wood stork (Mycteria americana) provides insight into avian chromosome evolution.</title>
        <authorList>
            <person name="Flamio R. Jr."/>
            <person name="Ramstad K.M."/>
        </authorList>
    </citation>
    <scope>NUCLEOTIDE SEQUENCE [LARGE SCALE GENOMIC DNA]</scope>
    <source>
        <strain evidence="1">JAX WOST 10</strain>
    </source>
</reference>
<sequence length="79" mass="8925">MKSSWRPINSDVSQGQYCVQYCLTSLLITWTIRPETILRKLTLLGLCSKVLVAEPMEVHDGAVIHLQPMEDPMPEQVDA</sequence>
<name>A0AAN7Q7M5_MYCAM</name>
<gene>
    <name evidence="1" type="ORF">QYF61_022241</name>
</gene>
<dbReference type="Proteomes" id="UP001333110">
    <property type="component" value="Unassembled WGS sequence"/>
</dbReference>
<organism evidence="1 2">
    <name type="scientific">Mycteria americana</name>
    <name type="common">Wood stork</name>
    <dbReference type="NCBI Taxonomy" id="33587"/>
    <lineage>
        <taxon>Eukaryota</taxon>
        <taxon>Metazoa</taxon>
        <taxon>Chordata</taxon>
        <taxon>Craniata</taxon>
        <taxon>Vertebrata</taxon>
        <taxon>Euteleostomi</taxon>
        <taxon>Archelosauria</taxon>
        <taxon>Archosauria</taxon>
        <taxon>Dinosauria</taxon>
        <taxon>Saurischia</taxon>
        <taxon>Theropoda</taxon>
        <taxon>Coelurosauria</taxon>
        <taxon>Aves</taxon>
        <taxon>Neognathae</taxon>
        <taxon>Neoaves</taxon>
        <taxon>Aequornithes</taxon>
        <taxon>Ciconiiformes</taxon>
        <taxon>Ciconiidae</taxon>
        <taxon>Mycteria</taxon>
    </lineage>
</organism>
<comment type="caution">
    <text evidence="1">The sequence shown here is derived from an EMBL/GenBank/DDBJ whole genome shotgun (WGS) entry which is preliminary data.</text>
</comment>
<dbReference type="AlphaFoldDB" id="A0AAN7Q7M5"/>
<evidence type="ECO:0000313" key="2">
    <source>
        <dbReference type="Proteomes" id="UP001333110"/>
    </source>
</evidence>
<protein>
    <submittedName>
        <fullName evidence="1">Uncharacterized protein</fullName>
    </submittedName>
</protein>
<evidence type="ECO:0000313" key="1">
    <source>
        <dbReference type="EMBL" id="KAK4832386.1"/>
    </source>
</evidence>